<evidence type="ECO:0000256" key="4">
    <source>
        <dbReference type="ARBA" id="ARBA00047960"/>
    </source>
</evidence>
<accession>A0A978VFF2</accession>
<protein>
    <recommendedName>
        <fullName evidence="5">Glutathione S-transferase</fullName>
        <ecNumber evidence="5">2.5.1.18</ecNumber>
    </recommendedName>
</protein>
<feature type="domain" description="GST C-terminal" evidence="7">
    <location>
        <begin position="89"/>
        <end position="237"/>
    </location>
</feature>
<evidence type="ECO:0000256" key="2">
    <source>
        <dbReference type="ARBA" id="ARBA00022679"/>
    </source>
</evidence>
<dbReference type="GO" id="GO:0009407">
    <property type="term" value="P:toxin catabolic process"/>
    <property type="evidence" value="ECO:0007669"/>
    <property type="project" value="UniProtKB-ARBA"/>
</dbReference>
<evidence type="ECO:0000256" key="1">
    <source>
        <dbReference type="ARBA" id="ARBA00022575"/>
    </source>
</evidence>
<keyword evidence="2 5" id="KW-0808">Transferase</keyword>
<name>A0A978VFF2_ZIZJJ</name>
<dbReference type="SUPFAM" id="SSF47616">
    <property type="entry name" value="GST C-terminal domain-like"/>
    <property type="match status" value="1"/>
</dbReference>
<proteinExistence type="inferred from homology"/>
<dbReference type="SFLD" id="SFLDS00019">
    <property type="entry name" value="Glutathione_Transferase_(cytos"/>
    <property type="match status" value="1"/>
</dbReference>
<evidence type="ECO:0000313" key="9">
    <source>
        <dbReference type="Proteomes" id="UP000813462"/>
    </source>
</evidence>
<comment type="function">
    <text evidence="5">Is involved in the conjugation of reduced glutathione to a wide number of exogenous and endogenous hydrophobic electrophiles.</text>
</comment>
<dbReference type="Proteomes" id="UP000813462">
    <property type="component" value="Unassembled WGS sequence"/>
</dbReference>
<comment type="caution">
    <text evidence="8">The sequence shown here is derived from an EMBL/GenBank/DDBJ whole genome shotgun (WGS) entry which is preliminary data.</text>
</comment>
<dbReference type="Pfam" id="PF02798">
    <property type="entry name" value="GST_N"/>
    <property type="match status" value="1"/>
</dbReference>
<dbReference type="GO" id="GO:0004364">
    <property type="term" value="F:glutathione transferase activity"/>
    <property type="evidence" value="ECO:0007669"/>
    <property type="project" value="UniProtKB-UniRule"/>
</dbReference>
<dbReference type="PROSITE" id="PS50405">
    <property type="entry name" value="GST_CTER"/>
    <property type="match status" value="1"/>
</dbReference>
<reference evidence="8" key="1">
    <citation type="journal article" date="2021" name="Front. Plant Sci.">
        <title>Chromosome-Scale Genome Assembly for Chinese Sour Jujube and Insights Into Its Genome Evolution and Domestication Signature.</title>
        <authorList>
            <person name="Shen L.-Y."/>
            <person name="Luo H."/>
            <person name="Wang X.-L."/>
            <person name="Wang X.-M."/>
            <person name="Qiu X.-J."/>
            <person name="Liu H."/>
            <person name="Zhou S.-S."/>
            <person name="Jia K.-H."/>
            <person name="Nie S."/>
            <person name="Bao Y.-T."/>
            <person name="Zhang R.-G."/>
            <person name="Yun Q.-Z."/>
            <person name="Chai Y.-H."/>
            <person name="Lu J.-Y."/>
            <person name="Li Y."/>
            <person name="Zhao S.-W."/>
            <person name="Mao J.-F."/>
            <person name="Jia S.-G."/>
            <person name="Mao Y.-M."/>
        </authorList>
    </citation>
    <scope>NUCLEOTIDE SEQUENCE</scope>
    <source>
        <strain evidence="8">AT0</strain>
        <tissue evidence="8">Leaf</tissue>
    </source>
</reference>
<dbReference type="SUPFAM" id="SSF52833">
    <property type="entry name" value="Thioredoxin-like"/>
    <property type="match status" value="1"/>
</dbReference>
<evidence type="ECO:0000313" key="8">
    <source>
        <dbReference type="EMBL" id="KAH7529091.1"/>
    </source>
</evidence>
<dbReference type="InterPro" id="IPR040079">
    <property type="entry name" value="Glutathione_S-Trfase"/>
</dbReference>
<dbReference type="InterPro" id="IPR004045">
    <property type="entry name" value="Glutathione_S-Trfase_N"/>
</dbReference>
<comment type="similarity">
    <text evidence="3">Belongs to the GST superfamily. Tau family.</text>
</comment>
<dbReference type="InterPro" id="IPR036249">
    <property type="entry name" value="Thioredoxin-like_sf"/>
</dbReference>
<dbReference type="PANTHER" id="PTHR11260">
    <property type="entry name" value="GLUTATHIONE S-TRANSFERASE, GST, SUPERFAMILY, GST DOMAIN CONTAINING"/>
    <property type="match status" value="1"/>
</dbReference>
<feature type="domain" description="GST N-terminal" evidence="6">
    <location>
        <begin position="4"/>
        <end position="83"/>
    </location>
</feature>
<keyword evidence="1" id="KW-0216">Detoxification</keyword>
<dbReference type="CDD" id="cd03185">
    <property type="entry name" value="GST_C_Tau"/>
    <property type="match status" value="1"/>
</dbReference>
<dbReference type="GO" id="GO:0005829">
    <property type="term" value="C:cytosol"/>
    <property type="evidence" value="ECO:0007669"/>
    <property type="project" value="UniProtKB-SubCell"/>
</dbReference>
<dbReference type="GO" id="GO:0006749">
    <property type="term" value="P:glutathione metabolic process"/>
    <property type="evidence" value="ECO:0007669"/>
    <property type="project" value="InterPro"/>
</dbReference>
<evidence type="ECO:0000259" key="7">
    <source>
        <dbReference type="PROSITE" id="PS50405"/>
    </source>
</evidence>
<dbReference type="InterPro" id="IPR010987">
    <property type="entry name" value="Glutathione-S-Trfase_C-like"/>
</dbReference>
<keyword evidence="5" id="KW-0963">Cytoplasm</keyword>
<dbReference type="PANTHER" id="PTHR11260:SF784">
    <property type="entry name" value="GLUTATHIONE S-TRANSFERASE"/>
    <property type="match status" value="1"/>
</dbReference>
<dbReference type="FunFam" id="3.40.30.10:FF:000197">
    <property type="entry name" value="Glutathione S-transferase U10"/>
    <property type="match status" value="1"/>
</dbReference>
<evidence type="ECO:0000259" key="6">
    <source>
        <dbReference type="PROSITE" id="PS50404"/>
    </source>
</evidence>
<evidence type="ECO:0000256" key="5">
    <source>
        <dbReference type="RuleBase" id="RU369102"/>
    </source>
</evidence>
<dbReference type="CDD" id="cd03058">
    <property type="entry name" value="GST_N_Tau"/>
    <property type="match status" value="1"/>
</dbReference>
<dbReference type="PROSITE" id="PS50404">
    <property type="entry name" value="GST_NTER"/>
    <property type="match status" value="1"/>
</dbReference>
<dbReference type="FunFam" id="1.20.1050.10:FF:000016">
    <property type="entry name" value="Glutathione S-transferase U9"/>
    <property type="match status" value="1"/>
</dbReference>
<comment type="subcellular location">
    <subcellularLocation>
        <location evidence="5">Cytoplasm</location>
        <location evidence="5">Cytosol</location>
    </subcellularLocation>
</comment>
<sequence length="240" mass="26969">MEENKVTLHGVWASPYSKRVELALKLKGIPFEYVEEDLTNKSPLLLKYNPVHKKIPVLVHNGKPICESLVILEYIDETWKDGPQLLPQDPYKRAQVRFWISYLQQQSSGQLMLIIPPDVMGSITSDGETQEKASKELFEKLKVFEEGVKEFFPDGTPCVDNNSVGILDILLVSLFGAHKVQSEVLGIKIIDQEKNPLLFSWITAITELPVVKEIIPPHDKLVAVLHTIRNAGLKSPAALP</sequence>
<dbReference type="SFLD" id="SFLDG01152">
    <property type="entry name" value="Main.3:_Omega-_and_Tau-like"/>
    <property type="match status" value="1"/>
</dbReference>
<organism evidence="8 9">
    <name type="scientific">Ziziphus jujuba var. spinosa</name>
    <dbReference type="NCBI Taxonomy" id="714518"/>
    <lineage>
        <taxon>Eukaryota</taxon>
        <taxon>Viridiplantae</taxon>
        <taxon>Streptophyta</taxon>
        <taxon>Embryophyta</taxon>
        <taxon>Tracheophyta</taxon>
        <taxon>Spermatophyta</taxon>
        <taxon>Magnoliopsida</taxon>
        <taxon>eudicotyledons</taxon>
        <taxon>Gunneridae</taxon>
        <taxon>Pentapetalae</taxon>
        <taxon>rosids</taxon>
        <taxon>fabids</taxon>
        <taxon>Rosales</taxon>
        <taxon>Rhamnaceae</taxon>
        <taxon>Paliureae</taxon>
        <taxon>Ziziphus</taxon>
    </lineage>
</organism>
<evidence type="ECO:0000256" key="3">
    <source>
        <dbReference type="ARBA" id="ARBA00025743"/>
    </source>
</evidence>
<dbReference type="SFLD" id="SFLDG00358">
    <property type="entry name" value="Main_(cytGST)"/>
    <property type="match status" value="1"/>
</dbReference>
<dbReference type="EC" id="2.5.1.18" evidence="5"/>
<dbReference type="InterPro" id="IPR045074">
    <property type="entry name" value="GST_C_Tau"/>
</dbReference>
<dbReference type="Gene3D" id="3.40.30.10">
    <property type="entry name" value="Glutaredoxin"/>
    <property type="match status" value="1"/>
</dbReference>
<dbReference type="InterPro" id="IPR045073">
    <property type="entry name" value="Omega/Tau-like"/>
</dbReference>
<gene>
    <name evidence="8" type="ORF">FEM48_Zijuj05G0147300</name>
</gene>
<dbReference type="AlphaFoldDB" id="A0A978VFF2"/>
<dbReference type="EMBL" id="JAEACU010000005">
    <property type="protein sequence ID" value="KAH7529091.1"/>
    <property type="molecule type" value="Genomic_DNA"/>
</dbReference>
<dbReference type="InterPro" id="IPR036282">
    <property type="entry name" value="Glutathione-S-Trfase_C_sf"/>
</dbReference>
<dbReference type="Gene3D" id="1.20.1050.10">
    <property type="match status" value="1"/>
</dbReference>
<comment type="catalytic activity">
    <reaction evidence="4 5">
        <text>RX + glutathione = an S-substituted glutathione + a halide anion + H(+)</text>
        <dbReference type="Rhea" id="RHEA:16437"/>
        <dbReference type="ChEBI" id="CHEBI:15378"/>
        <dbReference type="ChEBI" id="CHEBI:16042"/>
        <dbReference type="ChEBI" id="CHEBI:17792"/>
        <dbReference type="ChEBI" id="CHEBI:57925"/>
        <dbReference type="ChEBI" id="CHEBI:90779"/>
        <dbReference type="EC" id="2.5.1.18"/>
    </reaction>
</comment>